<dbReference type="HAMAP" id="MF_01400">
    <property type="entry name" value="MsrB"/>
    <property type="match status" value="1"/>
</dbReference>
<evidence type="ECO:0000256" key="9">
    <source>
        <dbReference type="HAMAP-Rule" id="MF_01400"/>
    </source>
</evidence>
<dbReference type="PROSITE" id="PS51790">
    <property type="entry name" value="MSRB"/>
    <property type="match status" value="1"/>
</dbReference>
<evidence type="ECO:0000256" key="8">
    <source>
        <dbReference type="ARBA" id="ARBA00048782"/>
    </source>
</evidence>
<dbReference type="InterPro" id="IPR036509">
    <property type="entry name" value="Met_Sox_Rdtase_MsrA_sf"/>
</dbReference>
<evidence type="ECO:0000256" key="2">
    <source>
        <dbReference type="ARBA" id="ARBA00011017"/>
    </source>
</evidence>
<dbReference type="FunFam" id="3.30.1060.10:FF:000007">
    <property type="entry name" value="Peptide methionine sulfoxide reductase msrA/msrB"/>
    <property type="match status" value="1"/>
</dbReference>
<feature type="active site" description="Nucleophile" evidence="9">
    <location>
        <position position="355"/>
    </location>
</feature>
<keyword evidence="14" id="KW-1185">Reference proteome</keyword>
<comment type="function">
    <text evidence="5 10">Has an important function as a repair enzyme for proteins that have been inactivated by oxidation. Catalyzes the reversible oxidation-reduction of methionine sulfoxide in proteins to methionine.</text>
</comment>
<reference evidence="13 14" key="1">
    <citation type="submission" date="2020-01" db="EMBL/GenBank/DDBJ databases">
        <title>Anaeroalcalibacter tamaniensis gen. nov., sp. nov., moderately halophilic strictly anaerobic fermenter bacterium from mud volcano of Taman peninsula.</title>
        <authorList>
            <person name="Frolova A."/>
            <person name="Merkel A.Y."/>
            <person name="Slobodkin A.I."/>
        </authorList>
    </citation>
    <scope>NUCLEOTIDE SEQUENCE [LARGE SCALE GENOMIC DNA]</scope>
    <source>
        <strain evidence="13 14">F-3ap</strain>
    </source>
</reference>
<evidence type="ECO:0000256" key="1">
    <source>
        <dbReference type="ARBA" id="ARBA00008076"/>
    </source>
</evidence>
<dbReference type="PANTHER" id="PTHR10173:SF59">
    <property type="entry name" value="PEPTIDE METHIONINE SULFOXIDE REDUCTASE MSRA_MSRB"/>
    <property type="match status" value="1"/>
</dbReference>
<dbReference type="RefSeq" id="WP_162371423.1">
    <property type="nucleotide sequence ID" value="NZ_JAAEEH010000054.1"/>
</dbReference>
<comment type="similarity">
    <text evidence="1">In the C-terminal section; belongs to the MsrB Met sulfoxide reductase family.</text>
</comment>
<dbReference type="InterPro" id="IPR002569">
    <property type="entry name" value="Met_Sox_Rdtase_MsrA_dom"/>
</dbReference>
<evidence type="ECO:0000313" key="13">
    <source>
        <dbReference type="EMBL" id="NDL68702.1"/>
    </source>
</evidence>
<dbReference type="EC" id="1.8.4.11" evidence="10"/>
<dbReference type="SUPFAM" id="SSF55068">
    <property type="entry name" value="Peptide methionine sulfoxide reductase"/>
    <property type="match status" value="1"/>
</dbReference>
<dbReference type="GO" id="GO:0005737">
    <property type="term" value="C:cytoplasm"/>
    <property type="evidence" value="ECO:0007669"/>
    <property type="project" value="TreeGrafter"/>
</dbReference>
<dbReference type="EMBL" id="JAAEEH010000054">
    <property type="protein sequence ID" value="NDL68702.1"/>
    <property type="molecule type" value="Genomic_DNA"/>
</dbReference>
<dbReference type="GO" id="GO:0006979">
    <property type="term" value="P:response to oxidative stress"/>
    <property type="evidence" value="ECO:0007669"/>
    <property type="project" value="InterPro"/>
</dbReference>
<comment type="catalytic activity">
    <reaction evidence="8 10">
        <text>[thioredoxin]-disulfide + L-methionine + H2O = L-methionine (S)-S-oxide + [thioredoxin]-dithiol</text>
        <dbReference type="Rhea" id="RHEA:19993"/>
        <dbReference type="Rhea" id="RHEA-COMP:10698"/>
        <dbReference type="Rhea" id="RHEA-COMP:10700"/>
        <dbReference type="ChEBI" id="CHEBI:15377"/>
        <dbReference type="ChEBI" id="CHEBI:29950"/>
        <dbReference type="ChEBI" id="CHEBI:50058"/>
        <dbReference type="ChEBI" id="CHEBI:57844"/>
        <dbReference type="ChEBI" id="CHEBI:58772"/>
        <dbReference type="EC" id="1.8.4.11"/>
    </reaction>
</comment>
<dbReference type="EC" id="1.8.4.12" evidence="9"/>
<accession>A0A7X5KPQ6</accession>
<protein>
    <recommendedName>
        <fullName evidence="9 10">Multifunctional fusion protein</fullName>
    </recommendedName>
    <domain>
        <recommendedName>
            <fullName evidence="10">Peptide methionine sulfoxide reductase MsrA</fullName>
            <shortName evidence="10">Protein-methionine-S-oxide reductase</shortName>
            <ecNumber evidence="10">1.8.4.11</ecNumber>
        </recommendedName>
        <alternativeName>
            <fullName evidence="10">Peptide-methionine (S)-S-oxide reductase</fullName>
            <shortName evidence="10">Peptide Met(O) reductase</shortName>
        </alternativeName>
    </domain>
    <domain>
        <recommendedName>
            <fullName evidence="9">Peptide methionine sulfoxide reductase MsrB</fullName>
            <ecNumber evidence="9">1.8.4.12</ecNumber>
        </recommendedName>
        <alternativeName>
            <fullName evidence="9">Peptide-methionine (R)-S-oxide reductase</fullName>
        </alternativeName>
    </domain>
</protein>
<feature type="domain" description="MsrB" evidence="12">
    <location>
        <begin position="243"/>
        <end position="366"/>
    </location>
</feature>
<dbReference type="PROSITE" id="PS51257">
    <property type="entry name" value="PROKAR_LIPOPROTEIN"/>
    <property type="match status" value="1"/>
</dbReference>
<evidence type="ECO:0000256" key="6">
    <source>
        <dbReference type="ARBA" id="ARBA00047806"/>
    </source>
</evidence>
<organism evidence="13 14">
    <name type="scientific">Anaerotalea alkaliphila</name>
    <dbReference type="NCBI Taxonomy" id="2662126"/>
    <lineage>
        <taxon>Bacteria</taxon>
        <taxon>Bacillati</taxon>
        <taxon>Bacillota</taxon>
        <taxon>Clostridia</taxon>
        <taxon>Eubacteriales</taxon>
        <taxon>Anaerotalea</taxon>
    </lineage>
</organism>
<keyword evidence="4" id="KW-0511">Multifunctional enzyme</keyword>
<evidence type="ECO:0000256" key="5">
    <source>
        <dbReference type="ARBA" id="ARBA00024679"/>
    </source>
</evidence>
<dbReference type="GO" id="GO:0030091">
    <property type="term" value="P:protein repair"/>
    <property type="evidence" value="ECO:0007669"/>
    <property type="project" value="InterPro"/>
</dbReference>
<dbReference type="Gene3D" id="2.170.150.20">
    <property type="entry name" value="Peptide methionine sulfoxide reductase"/>
    <property type="match status" value="1"/>
</dbReference>
<comment type="catalytic activity">
    <reaction evidence="6 10">
        <text>L-methionyl-[protein] + [thioredoxin]-disulfide + H2O = L-methionyl-(S)-S-oxide-[protein] + [thioredoxin]-dithiol</text>
        <dbReference type="Rhea" id="RHEA:14217"/>
        <dbReference type="Rhea" id="RHEA-COMP:10698"/>
        <dbReference type="Rhea" id="RHEA-COMP:10700"/>
        <dbReference type="Rhea" id="RHEA-COMP:12313"/>
        <dbReference type="Rhea" id="RHEA-COMP:12315"/>
        <dbReference type="ChEBI" id="CHEBI:15377"/>
        <dbReference type="ChEBI" id="CHEBI:16044"/>
        <dbReference type="ChEBI" id="CHEBI:29950"/>
        <dbReference type="ChEBI" id="CHEBI:44120"/>
        <dbReference type="ChEBI" id="CHEBI:50058"/>
        <dbReference type="EC" id="1.8.4.11"/>
    </reaction>
</comment>
<dbReference type="PANTHER" id="PTHR10173">
    <property type="entry name" value="METHIONINE SULFOXIDE REDUCTASE"/>
    <property type="match status" value="1"/>
</dbReference>
<dbReference type="GO" id="GO:0033743">
    <property type="term" value="F:peptide-methionine (R)-S-oxide reductase activity"/>
    <property type="evidence" value="ECO:0007669"/>
    <property type="project" value="UniProtKB-UniRule"/>
</dbReference>
<comment type="similarity">
    <text evidence="2">In the N-terminal section; belongs to the MsrA Met sulfoxide reductase family.</text>
</comment>
<keyword evidence="11" id="KW-0732">Signal</keyword>
<dbReference type="NCBIfam" id="TIGR00357">
    <property type="entry name" value="peptide-methionine (R)-S-oxide reductase MsrB"/>
    <property type="match status" value="1"/>
</dbReference>
<dbReference type="InterPro" id="IPR002579">
    <property type="entry name" value="Met_Sox_Rdtase_MsrB_dom"/>
</dbReference>
<feature type="active site" evidence="10">
    <location>
        <position position="77"/>
    </location>
</feature>
<dbReference type="Pfam" id="PF01625">
    <property type="entry name" value="PMSR"/>
    <property type="match status" value="1"/>
</dbReference>
<feature type="chain" id="PRO_5038482671" description="Multifunctional fusion protein" evidence="11">
    <location>
        <begin position="20"/>
        <end position="382"/>
    </location>
</feature>
<dbReference type="Gene3D" id="3.30.1060.10">
    <property type="entry name" value="Peptide methionine sulphoxide reductase MsrA"/>
    <property type="match status" value="1"/>
</dbReference>
<dbReference type="FunFam" id="2.170.150.20:FF:000003">
    <property type="entry name" value="Peptide methionine sulfoxide reductase MsrB"/>
    <property type="match status" value="1"/>
</dbReference>
<evidence type="ECO:0000313" key="14">
    <source>
        <dbReference type="Proteomes" id="UP000461585"/>
    </source>
</evidence>
<comment type="similarity">
    <text evidence="10">Belongs to the MsrA Met sulfoxide reductase family.</text>
</comment>
<comment type="similarity">
    <text evidence="9">Belongs to the MsrB Met sulfoxide reductase family.</text>
</comment>
<evidence type="ECO:0000259" key="12">
    <source>
        <dbReference type="PROSITE" id="PS51790"/>
    </source>
</evidence>
<evidence type="ECO:0000256" key="7">
    <source>
        <dbReference type="ARBA" id="ARBA00048488"/>
    </source>
</evidence>
<comment type="catalytic activity">
    <reaction evidence="7 9">
        <text>L-methionyl-[protein] + [thioredoxin]-disulfide + H2O = L-methionyl-(R)-S-oxide-[protein] + [thioredoxin]-dithiol</text>
        <dbReference type="Rhea" id="RHEA:24164"/>
        <dbReference type="Rhea" id="RHEA-COMP:10698"/>
        <dbReference type="Rhea" id="RHEA-COMP:10700"/>
        <dbReference type="Rhea" id="RHEA-COMP:12313"/>
        <dbReference type="Rhea" id="RHEA-COMP:12314"/>
        <dbReference type="ChEBI" id="CHEBI:15377"/>
        <dbReference type="ChEBI" id="CHEBI:16044"/>
        <dbReference type="ChEBI" id="CHEBI:29950"/>
        <dbReference type="ChEBI" id="CHEBI:45764"/>
        <dbReference type="ChEBI" id="CHEBI:50058"/>
        <dbReference type="EC" id="1.8.4.12"/>
    </reaction>
</comment>
<dbReference type="Pfam" id="PF01641">
    <property type="entry name" value="SelR"/>
    <property type="match status" value="1"/>
</dbReference>
<comment type="caution">
    <text evidence="13">The sequence shown here is derived from an EMBL/GenBank/DDBJ whole genome shotgun (WGS) entry which is preliminary data.</text>
</comment>
<evidence type="ECO:0000256" key="11">
    <source>
        <dbReference type="SAM" id="SignalP"/>
    </source>
</evidence>
<name>A0A7X5KPQ6_9FIRM</name>
<sequence length="382" mass="43166">MKKTIIACVVLALVLSACADRIAAPTESGTAPGTAAAIPLPAVSSQFENTGRLPDNPNLGLDFDTDKLREIHLAGGCFWGLEAYMSRIYGVYDVTSGYANGNKENPSYEDLLYFNSGHAETVHVRYDPERVDLETLLSYFFKVVDPTSINRQGNDVGVQYRSGIYYTDEGDVPVITEAVAKEQEKYRQPIVTEVQPLVHYYLAEDYHQDYLEKNPDGYCHIDLNEVEDVGMLIDPNRYPKPSDEFLRKNLTLEQYRVTQMDDTEHAFSNLYWNNHEKGIYVDIVTGEPLFSSSDKYDSGCGWPSFTRPIAKDVVTYHEDTSYNMVRIEVRSRSGDSHLGHVFEDGPKDRGGLRYCINSAAIRFVPLEQMEQTGYGYLLHIVK</sequence>
<keyword evidence="3 9" id="KW-0560">Oxidoreductase</keyword>
<dbReference type="NCBIfam" id="TIGR00401">
    <property type="entry name" value="msrA"/>
    <property type="match status" value="1"/>
</dbReference>
<dbReference type="HAMAP" id="MF_01401">
    <property type="entry name" value="MsrA"/>
    <property type="match status" value="1"/>
</dbReference>
<dbReference type="SUPFAM" id="SSF51316">
    <property type="entry name" value="Mss4-like"/>
    <property type="match status" value="1"/>
</dbReference>
<dbReference type="GO" id="GO:0008113">
    <property type="term" value="F:peptide-methionine (S)-S-oxide reductase activity"/>
    <property type="evidence" value="ECO:0007669"/>
    <property type="project" value="UniProtKB-UniRule"/>
</dbReference>
<dbReference type="AlphaFoldDB" id="A0A7X5KPQ6"/>
<evidence type="ECO:0000256" key="3">
    <source>
        <dbReference type="ARBA" id="ARBA00023002"/>
    </source>
</evidence>
<gene>
    <name evidence="9 13" type="primary">msrB</name>
    <name evidence="10" type="synonym">msrA</name>
    <name evidence="13" type="ORF">GXN74_13235</name>
</gene>
<dbReference type="InterPro" id="IPR011057">
    <property type="entry name" value="Mss4-like_sf"/>
</dbReference>
<feature type="signal peptide" evidence="11">
    <location>
        <begin position="1"/>
        <end position="19"/>
    </location>
</feature>
<dbReference type="InterPro" id="IPR028427">
    <property type="entry name" value="Met_Sox_Rdtase_MsrB"/>
</dbReference>
<proteinExistence type="inferred from homology"/>
<dbReference type="Proteomes" id="UP000461585">
    <property type="component" value="Unassembled WGS sequence"/>
</dbReference>
<comment type="caution">
    <text evidence="9">Lacks conserved residue(s) required for the propagation of feature annotation.</text>
</comment>
<evidence type="ECO:0000256" key="10">
    <source>
        <dbReference type="HAMAP-Rule" id="MF_01401"/>
    </source>
</evidence>
<evidence type="ECO:0000256" key="4">
    <source>
        <dbReference type="ARBA" id="ARBA00023268"/>
    </source>
</evidence>